<feature type="domain" description="Rhodopsin" evidence="7">
    <location>
        <begin position="117"/>
        <end position="313"/>
    </location>
</feature>
<dbReference type="AlphaFoldDB" id="A0A9W4UH45"/>
<comment type="similarity">
    <text evidence="5">Belongs to the SAT4 family.</text>
</comment>
<evidence type="ECO:0000313" key="8">
    <source>
        <dbReference type="EMBL" id="CAI6334198.1"/>
    </source>
</evidence>
<feature type="transmembrane region" description="Helical" evidence="6">
    <location>
        <begin position="37"/>
        <end position="59"/>
    </location>
</feature>
<dbReference type="GO" id="GO:0016020">
    <property type="term" value="C:membrane"/>
    <property type="evidence" value="ECO:0007669"/>
    <property type="project" value="UniProtKB-SubCell"/>
</dbReference>
<keyword evidence="9" id="KW-1185">Reference proteome</keyword>
<evidence type="ECO:0000256" key="6">
    <source>
        <dbReference type="SAM" id="Phobius"/>
    </source>
</evidence>
<feature type="transmembrane region" description="Helical" evidence="6">
    <location>
        <begin position="212"/>
        <end position="233"/>
    </location>
</feature>
<dbReference type="PANTHER" id="PTHR33048:SF47">
    <property type="entry name" value="INTEGRAL MEMBRANE PROTEIN-RELATED"/>
    <property type="match status" value="1"/>
</dbReference>
<keyword evidence="4 6" id="KW-0472">Membrane</keyword>
<name>A0A9W4UH45_9PLEO</name>
<accession>A0A9W4UH45</accession>
<evidence type="ECO:0000256" key="3">
    <source>
        <dbReference type="ARBA" id="ARBA00022989"/>
    </source>
</evidence>
<evidence type="ECO:0000256" key="1">
    <source>
        <dbReference type="ARBA" id="ARBA00004141"/>
    </source>
</evidence>
<dbReference type="EMBL" id="CAOQHR010000004">
    <property type="protein sequence ID" value="CAI6334198.1"/>
    <property type="molecule type" value="Genomic_DNA"/>
</dbReference>
<evidence type="ECO:0000313" key="9">
    <source>
        <dbReference type="Proteomes" id="UP001152607"/>
    </source>
</evidence>
<dbReference type="Proteomes" id="UP001152607">
    <property type="component" value="Unassembled WGS sequence"/>
</dbReference>
<evidence type="ECO:0000256" key="4">
    <source>
        <dbReference type="ARBA" id="ARBA00023136"/>
    </source>
</evidence>
<keyword evidence="3 6" id="KW-1133">Transmembrane helix</keyword>
<comment type="subcellular location">
    <subcellularLocation>
        <location evidence="1">Membrane</location>
        <topology evidence="1">Multi-pass membrane protein</topology>
    </subcellularLocation>
</comment>
<dbReference type="OrthoDB" id="4682787at2759"/>
<feature type="transmembrane region" description="Helical" evidence="6">
    <location>
        <begin position="137"/>
        <end position="156"/>
    </location>
</feature>
<proteinExistence type="inferred from homology"/>
<dbReference type="InterPro" id="IPR049326">
    <property type="entry name" value="Rhodopsin_dom_fungi"/>
</dbReference>
<evidence type="ECO:0000256" key="5">
    <source>
        <dbReference type="ARBA" id="ARBA00038359"/>
    </source>
</evidence>
<organism evidence="8 9">
    <name type="scientific">Periconia digitata</name>
    <dbReference type="NCBI Taxonomy" id="1303443"/>
    <lineage>
        <taxon>Eukaryota</taxon>
        <taxon>Fungi</taxon>
        <taxon>Dikarya</taxon>
        <taxon>Ascomycota</taxon>
        <taxon>Pezizomycotina</taxon>
        <taxon>Dothideomycetes</taxon>
        <taxon>Pleosporomycetidae</taxon>
        <taxon>Pleosporales</taxon>
        <taxon>Massarineae</taxon>
        <taxon>Periconiaceae</taxon>
        <taxon>Periconia</taxon>
    </lineage>
</organism>
<feature type="transmembrane region" description="Helical" evidence="6">
    <location>
        <begin position="94"/>
        <end position="117"/>
    </location>
</feature>
<feature type="transmembrane region" description="Helical" evidence="6">
    <location>
        <begin position="168"/>
        <end position="192"/>
    </location>
</feature>
<protein>
    <recommendedName>
        <fullName evidence="7">Rhodopsin domain-containing protein</fullName>
    </recommendedName>
</protein>
<sequence>MPPFETMPLETVLNRPMADPPNNIHPNFEHPQNEATLAYTVLAISLATTTLFAWFRLLVKTFIVGSLHLEDCKRKVMYRVYGLTNLPQTSYRSLGYLAAAGHVACGFVINEFAPIIHSWEMTMRTFGRYLLWYKLGSIFYNISIVLIKVSMLVQVLRVFVPRGSRSKTYYVCHTLIWVNVIYYTIAVFTMIFTCRPINKAWQPWVQGTCLEIGAIAMSTAAVNLVGDLCILAVTQIKIWNLIRVKQSQRIKLSVVFCAAIIPCAFAIMCLYYNALSMQGHDFAHSSAYMSIACHGEIASGMFVLFLPMLPRFFTHIKENASVFTHTTRGATQKRAASALEFSDISAANGGSRVEKDVVMAGRGDAGGGSGGNGRKGSLWHISYTERNGSEDLQPILPAGGKRERSIVVKTEVEVHSNRQEK</sequence>
<keyword evidence="2 6" id="KW-0812">Transmembrane</keyword>
<evidence type="ECO:0000259" key="7">
    <source>
        <dbReference type="Pfam" id="PF20684"/>
    </source>
</evidence>
<dbReference type="InterPro" id="IPR052337">
    <property type="entry name" value="SAT4-like"/>
</dbReference>
<gene>
    <name evidence="8" type="ORF">PDIGIT_LOCUS7252</name>
</gene>
<dbReference type="PANTHER" id="PTHR33048">
    <property type="entry name" value="PTH11-LIKE INTEGRAL MEMBRANE PROTEIN (AFU_ORTHOLOGUE AFUA_5G11245)"/>
    <property type="match status" value="1"/>
</dbReference>
<feature type="transmembrane region" description="Helical" evidence="6">
    <location>
        <begin position="254"/>
        <end position="275"/>
    </location>
</feature>
<feature type="transmembrane region" description="Helical" evidence="6">
    <location>
        <begin position="287"/>
        <end position="309"/>
    </location>
</feature>
<dbReference type="Pfam" id="PF20684">
    <property type="entry name" value="Fung_rhodopsin"/>
    <property type="match status" value="1"/>
</dbReference>
<comment type="caution">
    <text evidence="8">The sequence shown here is derived from an EMBL/GenBank/DDBJ whole genome shotgun (WGS) entry which is preliminary data.</text>
</comment>
<reference evidence="8" key="1">
    <citation type="submission" date="2023-01" db="EMBL/GenBank/DDBJ databases">
        <authorList>
            <person name="Van Ghelder C."/>
            <person name="Rancurel C."/>
        </authorList>
    </citation>
    <scope>NUCLEOTIDE SEQUENCE</scope>
    <source>
        <strain evidence="8">CNCM I-4278</strain>
    </source>
</reference>
<evidence type="ECO:0000256" key="2">
    <source>
        <dbReference type="ARBA" id="ARBA00022692"/>
    </source>
</evidence>